<dbReference type="GO" id="GO:0006281">
    <property type="term" value="P:DNA repair"/>
    <property type="evidence" value="ECO:0007669"/>
    <property type="project" value="UniProtKB-KW"/>
</dbReference>
<organism evidence="11 12">
    <name type="scientific">Thelohanellus kitauei</name>
    <name type="common">Myxosporean</name>
    <dbReference type="NCBI Taxonomy" id="669202"/>
    <lineage>
        <taxon>Eukaryota</taxon>
        <taxon>Metazoa</taxon>
        <taxon>Cnidaria</taxon>
        <taxon>Myxozoa</taxon>
        <taxon>Myxosporea</taxon>
        <taxon>Bivalvulida</taxon>
        <taxon>Platysporina</taxon>
        <taxon>Myxobolidae</taxon>
        <taxon>Thelohanellus</taxon>
    </lineage>
</organism>
<feature type="compositionally biased region" description="Basic and acidic residues" evidence="9">
    <location>
        <begin position="160"/>
        <end position="172"/>
    </location>
</feature>
<evidence type="ECO:0000313" key="11">
    <source>
        <dbReference type="EMBL" id="KII62067.1"/>
    </source>
</evidence>
<evidence type="ECO:0000256" key="6">
    <source>
        <dbReference type="ARBA" id="ARBA00022840"/>
    </source>
</evidence>
<dbReference type="PROSITE" id="PS51192">
    <property type="entry name" value="HELICASE_ATP_BIND_1"/>
    <property type="match status" value="1"/>
</dbReference>
<dbReference type="PANTHER" id="PTHR47961:SF12">
    <property type="entry name" value="HELICASE POLQ-LIKE"/>
    <property type="match status" value="1"/>
</dbReference>
<reference evidence="11 12" key="1">
    <citation type="journal article" date="2014" name="Genome Biol. Evol.">
        <title>The genome of the myxosporean Thelohanellus kitauei shows adaptations to nutrient acquisition within its fish host.</title>
        <authorList>
            <person name="Yang Y."/>
            <person name="Xiong J."/>
            <person name="Zhou Z."/>
            <person name="Huo F."/>
            <person name="Miao W."/>
            <person name="Ran C."/>
            <person name="Liu Y."/>
            <person name="Zhang J."/>
            <person name="Feng J."/>
            <person name="Wang M."/>
            <person name="Wang M."/>
            <person name="Wang L."/>
            <person name="Yao B."/>
        </authorList>
    </citation>
    <scope>NUCLEOTIDE SEQUENCE [LARGE SCALE GENOMIC DNA]</scope>
    <source>
        <strain evidence="11">Wuqing</strain>
    </source>
</reference>
<feature type="domain" description="Helicase ATP-binding" evidence="10">
    <location>
        <begin position="23"/>
        <end position="172"/>
    </location>
</feature>
<keyword evidence="4" id="KW-0378">Hydrolase</keyword>
<dbReference type="PANTHER" id="PTHR47961">
    <property type="entry name" value="DNA POLYMERASE THETA, PUTATIVE (AFU_ORTHOLOGUE AFUA_1G05260)-RELATED"/>
    <property type="match status" value="1"/>
</dbReference>
<keyword evidence="12" id="KW-1185">Reference proteome</keyword>
<dbReference type="Pfam" id="PF00270">
    <property type="entry name" value="DEAD"/>
    <property type="match status" value="1"/>
</dbReference>
<evidence type="ECO:0000259" key="10">
    <source>
        <dbReference type="PROSITE" id="PS51192"/>
    </source>
</evidence>
<name>A0A0C2IZ30_THEKT</name>
<evidence type="ECO:0000256" key="9">
    <source>
        <dbReference type="SAM" id="MobiDB-lite"/>
    </source>
</evidence>
<dbReference type="GO" id="GO:0005524">
    <property type="term" value="F:ATP binding"/>
    <property type="evidence" value="ECO:0007669"/>
    <property type="project" value="UniProtKB-KW"/>
</dbReference>
<evidence type="ECO:0000256" key="2">
    <source>
        <dbReference type="ARBA" id="ARBA00022741"/>
    </source>
</evidence>
<gene>
    <name evidence="11" type="ORF">RF11_02567</name>
</gene>
<keyword evidence="3" id="KW-0227">DNA damage</keyword>
<evidence type="ECO:0000256" key="7">
    <source>
        <dbReference type="ARBA" id="ARBA00023204"/>
    </source>
</evidence>
<comment type="caution">
    <text evidence="11">The sequence shown here is derived from an EMBL/GenBank/DDBJ whole genome shotgun (WGS) entry which is preliminary data.</text>
</comment>
<sequence>MDLLSKFRGISKLFDWQEEILKLPCIYNGSNLVYSCPTGGGKTLVSELILMREVLSNHKNAIYIVPFVSLAHEKVSSLAPLGCSLGFHVEEYASSKGCIPPRKRYKRNSIYVATIEKASLLINSLIEENRIDTIGAMVVDEVSVILPDSYDQRTKKRGGSRTDVEQDPFPKM</sequence>
<protein>
    <submittedName>
        <fullName evidence="11">Helicase POLQ-like protein</fullName>
    </submittedName>
</protein>
<dbReference type="InterPro" id="IPR014001">
    <property type="entry name" value="Helicase_ATP-bd"/>
</dbReference>
<keyword evidence="6" id="KW-0067">ATP-binding</keyword>
<dbReference type="SUPFAM" id="SSF52540">
    <property type="entry name" value="P-loop containing nucleoside triphosphate hydrolases"/>
    <property type="match status" value="1"/>
</dbReference>
<evidence type="ECO:0000256" key="4">
    <source>
        <dbReference type="ARBA" id="ARBA00022801"/>
    </source>
</evidence>
<dbReference type="InterPro" id="IPR011545">
    <property type="entry name" value="DEAD/DEAH_box_helicase_dom"/>
</dbReference>
<evidence type="ECO:0000313" key="12">
    <source>
        <dbReference type="Proteomes" id="UP000031668"/>
    </source>
</evidence>
<dbReference type="OrthoDB" id="2320933at2759"/>
<dbReference type="GO" id="GO:0003676">
    <property type="term" value="F:nucleic acid binding"/>
    <property type="evidence" value="ECO:0007669"/>
    <property type="project" value="InterPro"/>
</dbReference>
<keyword evidence="2" id="KW-0547">Nucleotide-binding</keyword>
<feature type="region of interest" description="Disordered" evidence="9">
    <location>
        <begin position="152"/>
        <end position="172"/>
    </location>
</feature>
<keyword evidence="7" id="KW-0234">DNA repair</keyword>
<dbReference type="InterPro" id="IPR027417">
    <property type="entry name" value="P-loop_NTPase"/>
</dbReference>
<evidence type="ECO:0000256" key="3">
    <source>
        <dbReference type="ARBA" id="ARBA00022763"/>
    </source>
</evidence>
<dbReference type="Proteomes" id="UP000031668">
    <property type="component" value="Unassembled WGS sequence"/>
</dbReference>
<dbReference type="InterPro" id="IPR050474">
    <property type="entry name" value="Hel308_SKI2-like"/>
</dbReference>
<dbReference type="FunFam" id="3.40.50.300:FF:000813">
    <property type="entry name" value="helicase POLQ-like isoform X1"/>
    <property type="match status" value="1"/>
</dbReference>
<dbReference type="GO" id="GO:0016787">
    <property type="term" value="F:hydrolase activity"/>
    <property type="evidence" value="ECO:0007669"/>
    <property type="project" value="UniProtKB-KW"/>
</dbReference>
<dbReference type="GO" id="GO:0004386">
    <property type="term" value="F:helicase activity"/>
    <property type="evidence" value="ECO:0007669"/>
    <property type="project" value="UniProtKB-KW"/>
</dbReference>
<keyword evidence="8" id="KW-0539">Nucleus</keyword>
<evidence type="ECO:0000256" key="5">
    <source>
        <dbReference type="ARBA" id="ARBA00022806"/>
    </source>
</evidence>
<comment type="subcellular location">
    <subcellularLocation>
        <location evidence="1">Nucleus</location>
    </subcellularLocation>
</comment>
<keyword evidence="5 11" id="KW-0347">Helicase</keyword>
<dbReference type="EMBL" id="JWZT01005118">
    <property type="protein sequence ID" value="KII62067.1"/>
    <property type="molecule type" value="Genomic_DNA"/>
</dbReference>
<accession>A0A0C2IZ30</accession>
<dbReference type="AlphaFoldDB" id="A0A0C2IZ30"/>
<dbReference type="Gene3D" id="3.40.50.300">
    <property type="entry name" value="P-loop containing nucleotide triphosphate hydrolases"/>
    <property type="match status" value="1"/>
</dbReference>
<proteinExistence type="predicted"/>
<evidence type="ECO:0000256" key="8">
    <source>
        <dbReference type="ARBA" id="ARBA00023242"/>
    </source>
</evidence>
<dbReference type="GO" id="GO:0005634">
    <property type="term" value="C:nucleus"/>
    <property type="evidence" value="ECO:0007669"/>
    <property type="project" value="UniProtKB-SubCell"/>
</dbReference>
<evidence type="ECO:0000256" key="1">
    <source>
        <dbReference type="ARBA" id="ARBA00004123"/>
    </source>
</evidence>